<accession>A0A397UQG5</accession>
<proteinExistence type="predicted"/>
<name>A0A397UQG5_9GLOM</name>
<evidence type="ECO:0000313" key="1">
    <source>
        <dbReference type="EMBL" id="RIB11457.1"/>
    </source>
</evidence>
<comment type="caution">
    <text evidence="1">The sequence shown here is derived from an EMBL/GenBank/DDBJ whole genome shotgun (WGS) entry which is preliminary data.</text>
</comment>
<evidence type="ECO:0000313" key="2">
    <source>
        <dbReference type="Proteomes" id="UP000266673"/>
    </source>
</evidence>
<dbReference type="Proteomes" id="UP000266673">
    <property type="component" value="Unassembled WGS sequence"/>
</dbReference>
<protein>
    <submittedName>
        <fullName evidence="1">Uncharacterized protein</fullName>
    </submittedName>
</protein>
<organism evidence="1 2">
    <name type="scientific">Gigaspora rosea</name>
    <dbReference type="NCBI Taxonomy" id="44941"/>
    <lineage>
        <taxon>Eukaryota</taxon>
        <taxon>Fungi</taxon>
        <taxon>Fungi incertae sedis</taxon>
        <taxon>Mucoromycota</taxon>
        <taxon>Glomeromycotina</taxon>
        <taxon>Glomeromycetes</taxon>
        <taxon>Diversisporales</taxon>
        <taxon>Gigasporaceae</taxon>
        <taxon>Gigaspora</taxon>
    </lineage>
</organism>
<dbReference type="EMBL" id="QKWP01001131">
    <property type="protein sequence ID" value="RIB11457.1"/>
    <property type="molecule type" value="Genomic_DNA"/>
</dbReference>
<gene>
    <name evidence="1" type="ORF">C2G38_2203383</name>
</gene>
<keyword evidence="2" id="KW-1185">Reference proteome</keyword>
<sequence length="61" mass="6856">MDQANRKNTPISEESVIRDYASSSRVDTEIIFKPENHASSLIESNSQMRHSLKALLLPIEG</sequence>
<reference evidence="1 2" key="1">
    <citation type="submission" date="2018-06" db="EMBL/GenBank/DDBJ databases">
        <title>Comparative genomics reveals the genomic features of Rhizophagus irregularis, R. cerebriforme, R. diaphanum and Gigaspora rosea, and their symbiotic lifestyle signature.</title>
        <authorList>
            <person name="Morin E."/>
            <person name="San Clemente H."/>
            <person name="Chen E.C.H."/>
            <person name="De La Providencia I."/>
            <person name="Hainaut M."/>
            <person name="Kuo A."/>
            <person name="Kohler A."/>
            <person name="Murat C."/>
            <person name="Tang N."/>
            <person name="Roy S."/>
            <person name="Loubradou J."/>
            <person name="Henrissat B."/>
            <person name="Grigoriev I.V."/>
            <person name="Corradi N."/>
            <person name="Roux C."/>
            <person name="Martin F.M."/>
        </authorList>
    </citation>
    <scope>NUCLEOTIDE SEQUENCE [LARGE SCALE GENOMIC DNA]</scope>
    <source>
        <strain evidence="1 2">DAOM 194757</strain>
    </source>
</reference>
<dbReference type="AlphaFoldDB" id="A0A397UQG5"/>